<gene>
    <name evidence="2" type="ORF">PT974_01855</name>
</gene>
<evidence type="ECO:0000313" key="2">
    <source>
        <dbReference type="EMBL" id="KAK5996520.1"/>
    </source>
</evidence>
<name>A0ABR0SWE5_9HYPO</name>
<dbReference type="EMBL" id="JAVFKD010000002">
    <property type="protein sequence ID" value="KAK5996520.1"/>
    <property type="molecule type" value="Genomic_DNA"/>
</dbReference>
<reference evidence="2 3" key="1">
    <citation type="submission" date="2024-01" db="EMBL/GenBank/DDBJ databases">
        <title>Complete genome of Cladobotryum mycophilum ATHUM6906.</title>
        <authorList>
            <person name="Christinaki A.C."/>
            <person name="Myridakis A.I."/>
            <person name="Kouvelis V.N."/>
        </authorList>
    </citation>
    <scope>NUCLEOTIDE SEQUENCE [LARGE SCALE GENOMIC DNA]</scope>
    <source>
        <strain evidence="2 3">ATHUM6906</strain>
    </source>
</reference>
<organism evidence="2 3">
    <name type="scientific">Cladobotryum mycophilum</name>
    <dbReference type="NCBI Taxonomy" id="491253"/>
    <lineage>
        <taxon>Eukaryota</taxon>
        <taxon>Fungi</taxon>
        <taxon>Dikarya</taxon>
        <taxon>Ascomycota</taxon>
        <taxon>Pezizomycotina</taxon>
        <taxon>Sordariomycetes</taxon>
        <taxon>Hypocreomycetidae</taxon>
        <taxon>Hypocreales</taxon>
        <taxon>Hypocreaceae</taxon>
        <taxon>Cladobotryum</taxon>
    </lineage>
</organism>
<comment type="caution">
    <text evidence="2">The sequence shown here is derived from an EMBL/GenBank/DDBJ whole genome shotgun (WGS) entry which is preliminary data.</text>
</comment>
<evidence type="ECO:0008006" key="4">
    <source>
        <dbReference type="Google" id="ProtNLM"/>
    </source>
</evidence>
<evidence type="ECO:0000313" key="3">
    <source>
        <dbReference type="Proteomes" id="UP001338125"/>
    </source>
</evidence>
<keyword evidence="3" id="KW-1185">Reference proteome</keyword>
<feature type="region of interest" description="Disordered" evidence="1">
    <location>
        <begin position="137"/>
        <end position="161"/>
    </location>
</feature>
<sequence length="552" mass="63637">MNLGHLAPELLHLIMGSVDSPQSLSSLLSASPACWRIYSSSPERILACVVRNMIPRELINHYLALINAPSLGSDKQAFRRDVSILLEWYFNSEPSEYPTAKDDLISLCRLHTRISYFSDGYFESAINALLHGHHKDHLPAASTHDDESKEAKEMSEGEQEMPTGSMYFVHPLGIQSARDFRASESNFVDFRSKPIPYVSRPDLEIVEMNDATRQPFTMAMAPSNSERIRFLRAFLRFEVFCKAFPDFTIGEYREGTHDANEQSHLFVNHLEAWEVEEMSCDHQYYSLIITSFIEELKSDLLEAVVTAPGVVFPWSQVDKDNSRETDDAIGRAEAYKKLVPFDALERIGMDLYSNDFTDEIRRPYDNYISYITSLGAEFTYRLVRSDKVRRSALIRSRLVPFDRPSLPEAIEHAESRNSETIQPDNIEDKDPARANLGYYLFKSTPLNKFMRIGHSPLGSPLRELAYVFWDSWRIRLYTVWRKLYEAKHTSEEEMDERLSRRISKSPEERLRGVKLPWGEKLRLAKEFGSIVHRYGGYFDEDSEEDVSGSWAV</sequence>
<protein>
    <recommendedName>
        <fullName evidence="4">F-box domain-containing protein</fullName>
    </recommendedName>
</protein>
<proteinExistence type="predicted"/>
<dbReference type="Proteomes" id="UP001338125">
    <property type="component" value="Unassembled WGS sequence"/>
</dbReference>
<feature type="compositionally biased region" description="Basic and acidic residues" evidence="1">
    <location>
        <begin position="143"/>
        <end position="155"/>
    </location>
</feature>
<evidence type="ECO:0000256" key="1">
    <source>
        <dbReference type="SAM" id="MobiDB-lite"/>
    </source>
</evidence>
<accession>A0ABR0SWE5</accession>